<keyword evidence="4" id="KW-0676">Redox-active center</keyword>
<keyword evidence="8" id="KW-1185">Reference proteome</keyword>
<feature type="chain" id="PRO_5019046188" evidence="5">
    <location>
        <begin position="26"/>
        <end position="167"/>
    </location>
</feature>
<dbReference type="InterPro" id="IPR000866">
    <property type="entry name" value="AhpC/TSA"/>
</dbReference>
<evidence type="ECO:0000259" key="6">
    <source>
        <dbReference type="PROSITE" id="PS51352"/>
    </source>
</evidence>
<keyword evidence="2" id="KW-0201">Cytochrome c-type biogenesis</keyword>
<dbReference type="AlphaFoldDB" id="A0A444W5T1"/>
<dbReference type="Proteomes" id="UP000289775">
    <property type="component" value="Unassembled WGS sequence"/>
</dbReference>
<evidence type="ECO:0000313" key="7">
    <source>
        <dbReference type="EMBL" id="RYJ41219.1"/>
    </source>
</evidence>
<comment type="caution">
    <text evidence="7">The sequence shown here is derived from an EMBL/GenBank/DDBJ whole genome shotgun (WGS) entry which is preliminary data.</text>
</comment>
<evidence type="ECO:0000256" key="1">
    <source>
        <dbReference type="ARBA" id="ARBA00004196"/>
    </source>
</evidence>
<proteinExistence type="predicted"/>
<dbReference type="EMBL" id="JUIW01000012">
    <property type="protein sequence ID" value="RYJ41219.1"/>
    <property type="molecule type" value="Genomic_DNA"/>
</dbReference>
<dbReference type="Gene3D" id="3.40.30.10">
    <property type="entry name" value="Glutaredoxin"/>
    <property type="match status" value="1"/>
</dbReference>
<dbReference type="InterPro" id="IPR050553">
    <property type="entry name" value="Thioredoxin_ResA/DsbE_sf"/>
</dbReference>
<gene>
    <name evidence="7" type="ORF">NU09_3253</name>
</gene>
<dbReference type="Pfam" id="PF00578">
    <property type="entry name" value="AhpC-TSA"/>
    <property type="match status" value="1"/>
</dbReference>
<dbReference type="InterPro" id="IPR013766">
    <property type="entry name" value="Thioredoxin_domain"/>
</dbReference>
<evidence type="ECO:0000313" key="8">
    <source>
        <dbReference type="Proteomes" id="UP000289775"/>
    </source>
</evidence>
<evidence type="ECO:0000256" key="5">
    <source>
        <dbReference type="SAM" id="SignalP"/>
    </source>
</evidence>
<feature type="domain" description="Thioredoxin" evidence="6">
    <location>
        <begin position="28"/>
        <end position="167"/>
    </location>
</feature>
<dbReference type="PANTHER" id="PTHR42852:SF6">
    <property type="entry name" value="THIOL:DISULFIDE INTERCHANGE PROTEIN DSBE"/>
    <property type="match status" value="1"/>
</dbReference>
<dbReference type="OrthoDB" id="9815205at2"/>
<dbReference type="GO" id="GO:0017004">
    <property type="term" value="P:cytochrome complex assembly"/>
    <property type="evidence" value="ECO:0007669"/>
    <property type="project" value="UniProtKB-KW"/>
</dbReference>
<keyword evidence="3" id="KW-1015">Disulfide bond</keyword>
<dbReference type="GO" id="GO:0030313">
    <property type="term" value="C:cell envelope"/>
    <property type="evidence" value="ECO:0007669"/>
    <property type="project" value="UniProtKB-SubCell"/>
</dbReference>
<dbReference type="CDD" id="cd02966">
    <property type="entry name" value="TlpA_like_family"/>
    <property type="match status" value="1"/>
</dbReference>
<dbReference type="PROSITE" id="PS51352">
    <property type="entry name" value="THIOREDOXIN_2"/>
    <property type="match status" value="1"/>
</dbReference>
<organism evidence="7 8">
    <name type="scientific">Flavobacterium beibuense</name>
    <dbReference type="NCBI Taxonomy" id="657326"/>
    <lineage>
        <taxon>Bacteria</taxon>
        <taxon>Pseudomonadati</taxon>
        <taxon>Bacteroidota</taxon>
        <taxon>Flavobacteriia</taxon>
        <taxon>Flavobacteriales</taxon>
        <taxon>Flavobacteriaceae</taxon>
        <taxon>Flavobacterium</taxon>
    </lineage>
</organism>
<reference evidence="7 8" key="1">
    <citation type="submission" date="2014-12" db="EMBL/GenBank/DDBJ databases">
        <title>Genome sequence of Flavobacterium beibuense RSKm HC5.</title>
        <authorList>
            <person name="Kim J.F."/>
            <person name="Song J.Y."/>
            <person name="Kwak M.-J."/>
            <person name="Lee S.-W."/>
        </authorList>
    </citation>
    <scope>NUCLEOTIDE SEQUENCE [LARGE SCALE GENOMIC DNA]</scope>
    <source>
        <strain evidence="7 8">RSKm HC5</strain>
    </source>
</reference>
<evidence type="ECO:0000256" key="4">
    <source>
        <dbReference type="ARBA" id="ARBA00023284"/>
    </source>
</evidence>
<protein>
    <submittedName>
        <fullName evidence="7">Alkyl hydroperoxide reductase/ Thiol specific antioxidant/ Mal allergen</fullName>
    </submittedName>
</protein>
<feature type="signal peptide" evidence="5">
    <location>
        <begin position="1"/>
        <end position="25"/>
    </location>
</feature>
<dbReference type="SUPFAM" id="SSF52833">
    <property type="entry name" value="Thioredoxin-like"/>
    <property type="match status" value="1"/>
</dbReference>
<keyword evidence="5" id="KW-0732">Signal</keyword>
<comment type="subcellular location">
    <subcellularLocation>
        <location evidence="1">Cell envelope</location>
    </subcellularLocation>
</comment>
<evidence type="ECO:0000256" key="2">
    <source>
        <dbReference type="ARBA" id="ARBA00022748"/>
    </source>
</evidence>
<dbReference type="InterPro" id="IPR036249">
    <property type="entry name" value="Thioredoxin-like_sf"/>
</dbReference>
<dbReference type="GO" id="GO:0016491">
    <property type="term" value="F:oxidoreductase activity"/>
    <property type="evidence" value="ECO:0007669"/>
    <property type="project" value="InterPro"/>
</dbReference>
<sequence length="167" mass="19338">MTRKVSFTIILSLFLTVFSSFTANAQTNVDIKYIPDLELKLNNNETVKLRELKGKVVLLDFWFRGCFPCVKSIPGLIELQEEFKDNLVIIGVNHEDVQEDVNEYIEYKKMNYLSTYKTEDKIFKDFGVNSFPTVIIYDREGKLIKIEKGYHEGGVDSLRKAIKKALK</sequence>
<dbReference type="RefSeq" id="WP_129752326.1">
    <property type="nucleotide sequence ID" value="NZ_JUIW01000012.1"/>
</dbReference>
<evidence type="ECO:0000256" key="3">
    <source>
        <dbReference type="ARBA" id="ARBA00023157"/>
    </source>
</evidence>
<dbReference type="GO" id="GO:0016209">
    <property type="term" value="F:antioxidant activity"/>
    <property type="evidence" value="ECO:0007669"/>
    <property type="project" value="InterPro"/>
</dbReference>
<name>A0A444W5T1_9FLAO</name>
<accession>A0A444W5T1</accession>
<dbReference type="PANTHER" id="PTHR42852">
    <property type="entry name" value="THIOL:DISULFIDE INTERCHANGE PROTEIN DSBE"/>
    <property type="match status" value="1"/>
</dbReference>